<feature type="transmembrane region" description="Helical" evidence="7">
    <location>
        <begin position="260"/>
        <end position="279"/>
    </location>
</feature>
<dbReference type="Pfam" id="PF07690">
    <property type="entry name" value="MFS_1"/>
    <property type="match status" value="1"/>
</dbReference>
<dbReference type="Gene3D" id="1.20.1250.20">
    <property type="entry name" value="MFS general substrate transporter like domains"/>
    <property type="match status" value="1"/>
</dbReference>
<dbReference type="InterPro" id="IPR050171">
    <property type="entry name" value="MFS_Transporters"/>
</dbReference>
<keyword evidence="3" id="KW-1003">Cell membrane</keyword>
<dbReference type="RefSeq" id="WP_144073085.1">
    <property type="nucleotide sequence ID" value="NZ_CP076128.1"/>
</dbReference>
<dbReference type="Proteomes" id="UP000682802">
    <property type="component" value="Chromosome 1"/>
</dbReference>
<feature type="transmembrane region" description="Helical" evidence="7">
    <location>
        <begin position="352"/>
        <end position="369"/>
    </location>
</feature>
<keyword evidence="4 7" id="KW-0812">Transmembrane</keyword>
<gene>
    <name evidence="9" type="ORF">KM029_09605</name>
</gene>
<organism evidence="9 10">
    <name type="scientific">Flammeovirga kamogawensis</name>
    <dbReference type="NCBI Taxonomy" id="373891"/>
    <lineage>
        <taxon>Bacteria</taxon>
        <taxon>Pseudomonadati</taxon>
        <taxon>Bacteroidota</taxon>
        <taxon>Cytophagia</taxon>
        <taxon>Cytophagales</taxon>
        <taxon>Flammeovirgaceae</taxon>
        <taxon>Flammeovirga</taxon>
    </lineage>
</organism>
<feature type="transmembrane region" description="Helical" evidence="7">
    <location>
        <begin position="57"/>
        <end position="75"/>
    </location>
</feature>
<accession>A0ABX8GPV2</accession>
<feature type="transmembrane region" description="Helical" evidence="7">
    <location>
        <begin position="381"/>
        <end position="401"/>
    </location>
</feature>
<dbReference type="CDD" id="cd17329">
    <property type="entry name" value="MFS_MdtH_MDR_like"/>
    <property type="match status" value="1"/>
</dbReference>
<feature type="domain" description="Major facilitator superfamily (MFS) profile" evidence="8">
    <location>
        <begin position="21"/>
        <end position="401"/>
    </location>
</feature>
<evidence type="ECO:0000256" key="5">
    <source>
        <dbReference type="ARBA" id="ARBA00022989"/>
    </source>
</evidence>
<dbReference type="InterPro" id="IPR036259">
    <property type="entry name" value="MFS_trans_sf"/>
</dbReference>
<evidence type="ECO:0000256" key="7">
    <source>
        <dbReference type="SAM" id="Phobius"/>
    </source>
</evidence>
<evidence type="ECO:0000259" key="8">
    <source>
        <dbReference type="PROSITE" id="PS50850"/>
    </source>
</evidence>
<keyword evidence="10" id="KW-1185">Reference proteome</keyword>
<comment type="subcellular location">
    <subcellularLocation>
        <location evidence="1">Cell membrane</location>
        <topology evidence="1">Multi-pass membrane protein</topology>
    </subcellularLocation>
</comment>
<dbReference type="InterPro" id="IPR011701">
    <property type="entry name" value="MFS"/>
</dbReference>
<evidence type="ECO:0000256" key="1">
    <source>
        <dbReference type="ARBA" id="ARBA00004651"/>
    </source>
</evidence>
<dbReference type="PANTHER" id="PTHR23517:SF2">
    <property type="entry name" value="MULTIDRUG RESISTANCE PROTEIN MDTH"/>
    <property type="match status" value="1"/>
</dbReference>
<evidence type="ECO:0000256" key="2">
    <source>
        <dbReference type="ARBA" id="ARBA00022448"/>
    </source>
</evidence>
<evidence type="ECO:0000256" key="6">
    <source>
        <dbReference type="ARBA" id="ARBA00023136"/>
    </source>
</evidence>
<keyword evidence="6 7" id="KW-0472">Membrane</keyword>
<evidence type="ECO:0000313" key="9">
    <source>
        <dbReference type="EMBL" id="QWG05638.1"/>
    </source>
</evidence>
<keyword evidence="2" id="KW-0813">Transport</keyword>
<sequence length="409" mass="46039">MINIKSSKNSFLGIYQGIQMEIWILALVSLINRIGAMVIPFLSIYLSDNRGFSFKEIGWIMSAFGVGSLFGSWLGGKLTDRYGFYPVIIFSLLTSGIGLIFLKEMNSFISIGLGFFFVSLLSDLIRPAIFVAVNRYSTEENRTKSITLVRLAINLGFAVGPATGGLLIAYLGYSSLFWVDGLSCIIAMIVFAFSLTIPKTIQKEKAMEDVKSSIEKSPYKDKPYLIFILALSLFGVIFIQYFSAVPLFYKDVHNLDEATIGLLLSSNGFVIVLLEMPLMHWVEKQKKLSKMHIMMSAIWCVIISYLLLIFSFNLLLLFVGMMFLTIGEMLMFPLSNTEAMNRSMGKNQGDYMALYAISFSFAHLVGHNLGMQSISQIGFNLTWLCMIIVLILSVFLLRLYYYAIKDEQL</sequence>
<feature type="transmembrane region" description="Helical" evidence="7">
    <location>
        <begin position="177"/>
        <end position="197"/>
    </location>
</feature>
<feature type="transmembrane region" description="Helical" evidence="7">
    <location>
        <begin position="224"/>
        <end position="248"/>
    </location>
</feature>
<dbReference type="PROSITE" id="PS50850">
    <property type="entry name" value="MFS"/>
    <property type="match status" value="1"/>
</dbReference>
<name>A0ABX8GPV2_9BACT</name>
<dbReference type="EMBL" id="CP076128">
    <property type="protein sequence ID" value="QWG05638.1"/>
    <property type="molecule type" value="Genomic_DNA"/>
</dbReference>
<protein>
    <submittedName>
        <fullName evidence="9">MFS transporter</fullName>
    </submittedName>
</protein>
<evidence type="ECO:0000313" key="10">
    <source>
        <dbReference type="Proteomes" id="UP000682802"/>
    </source>
</evidence>
<feature type="transmembrane region" description="Helical" evidence="7">
    <location>
        <begin position="82"/>
        <end position="102"/>
    </location>
</feature>
<keyword evidence="5 7" id="KW-1133">Transmembrane helix</keyword>
<feature type="transmembrane region" description="Helical" evidence="7">
    <location>
        <begin position="108"/>
        <end position="130"/>
    </location>
</feature>
<dbReference type="SUPFAM" id="SSF103473">
    <property type="entry name" value="MFS general substrate transporter"/>
    <property type="match status" value="1"/>
</dbReference>
<dbReference type="PANTHER" id="PTHR23517">
    <property type="entry name" value="RESISTANCE PROTEIN MDTM, PUTATIVE-RELATED-RELATED"/>
    <property type="match status" value="1"/>
</dbReference>
<evidence type="ECO:0000256" key="3">
    <source>
        <dbReference type="ARBA" id="ARBA00022475"/>
    </source>
</evidence>
<evidence type="ECO:0000256" key="4">
    <source>
        <dbReference type="ARBA" id="ARBA00022692"/>
    </source>
</evidence>
<reference evidence="9 10" key="1">
    <citation type="submission" date="2021-05" db="EMBL/GenBank/DDBJ databases">
        <title>Comparative genomic studies on the polysaccharide-degrading batcterial strains of the Flammeovirga genus.</title>
        <authorList>
            <person name="Zewei F."/>
            <person name="Zheng Z."/>
            <person name="Yu L."/>
            <person name="Ruyue G."/>
            <person name="Yanhong M."/>
            <person name="Yuanyuan C."/>
            <person name="Jingyan G."/>
            <person name="Wenjun H."/>
        </authorList>
    </citation>
    <scope>NUCLEOTIDE SEQUENCE [LARGE SCALE GENOMIC DNA]</scope>
    <source>
        <strain evidence="9 10">YS10</strain>
    </source>
</reference>
<proteinExistence type="predicted"/>
<feature type="transmembrane region" description="Helical" evidence="7">
    <location>
        <begin position="21"/>
        <end position="45"/>
    </location>
</feature>
<feature type="transmembrane region" description="Helical" evidence="7">
    <location>
        <begin position="151"/>
        <end position="171"/>
    </location>
</feature>
<dbReference type="InterPro" id="IPR020846">
    <property type="entry name" value="MFS_dom"/>
</dbReference>